<keyword evidence="2" id="KW-1185">Reference proteome</keyword>
<sequence>MQFRWSKTIQFRSRPFDVPLPRVKDHKLCPVKAIFTPLSLPARLMQMGPPLSLALMDC</sequence>
<evidence type="ECO:0000313" key="2">
    <source>
        <dbReference type="Proteomes" id="UP000828390"/>
    </source>
</evidence>
<name>A0A9D4I1R3_DREPO</name>
<comment type="caution">
    <text evidence="1">The sequence shown here is derived from an EMBL/GenBank/DDBJ whole genome shotgun (WGS) entry which is preliminary data.</text>
</comment>
<dbReference type="AlphaFoldDB" id="A0A9D4I1R3"/>
<dbReference type="Proteomes" id="UP000828390">
    <property type="component" value="Unassembled WGS sequence"/>
</dbReference>
<evidence type="ECO:0000313" key="1">
    <source>
        <dbReference type="EMBL" id="KAH3739196.1"/>
    </source>
</evidence>
<accession>A0A9D4I1R3</accession>
<gene>
    <name evidence="1" type="ORF">DPMN_045843</name>
</gene>
<proteinExistence type="predicted"/>
<organism evidence="1 2">
    <name type="scientific">Dreissena polymorpha</name>
    <name type="common">Zebra mussel</name>
    <name type="synonym">Mytilus polymorpha</name>
    <dbReference type="NCBI Taxonomy" id="45954"/>
    <lineage>
        <taxon>Eukaryota</taxon>
        <taxon>Metazoa</taxon>
        <taxon>Spiralia</taxon>
        <taxon>Lophotrochozoa</taxon>
        <taxon>Mollusca</taxon>
        <taxon>Bivalvia</taxon>
        <taxon>Autobranchia</taxon>
        <taxon>Heteroconchia</taxon>
        <taxon>Euheterodonta</taxon>
        <taxon>Imparidentia</taxon>
        <taxon>Neoheterodontei</taxon>
        <taxon>Myida</taxon>
        <taxon>Dreissenoidea</taxon>
        <taxon>Dreissenidae</taxon>
        <taxon>Dreissena</taxon>
    </lineage>
</organism>
<reference evidence="1" key="1">
    <citation type="journal article" date="2019" name="bioRxiv">
        <title>The Genome of the Zebra Mussel, Dreissena polymorpha: A Resource for Invasive Species Research.</title>
        <authorList>
            <person name="McCartney M.A."/>
            <person name="Auch B."/>
            <person name="Kono T."/>
            <person name="Mallez S."/>
            <person name="Zhang Y."/>
            <person name="Obille A."/>
            <person name="Becker A."/>
            <person name="Abrahante J.E."/>
            <person name="Garbe J."/>
            <person name="Badalamenti J.P."/>
            <person name="Herman A."/>
            <person name="Mangelson H."/>
            <person name="Liachko I."/>
            <person name="Sullivan S."/>
            <person name="Sone E.D."/>
            <person name="Koren S."/>
            <person name="Silverstein K.A.T."/>
            <person name="Beckman K.B."/>
            <person name="Gohl D.M."/>
        </authorList>
    </citation>
    <scope>NUCLEOTIDE SEQUENCE</scope>
    <source>
        <strain evidence="1">Duluth1</strain>
        <tissue evidence="1">Whole animal</tissue>
    </source>
</reference>
<protein>
    <submittedName>
        <fullName evidence="1">Uncharacterized protein</fullName>
    </submittedName>
</protein>
<reference evidence="1" key="2">
    <citation type="submission" date="2020-11" db="EMBL/GenBank/DDBJ databases">
        <authorList>
            <person name="McCartney M.A."/>
            <person name="Auch B."/>
            <person name="Kono T."/>
            <person name="Mallez S."/>
            <person name="Becker A."/>
            <person name="Gohl D.M."/>
            <person name="Silverstein K.A.T."/>
            <person name="Koren S."/>
            <person name="Bechman K.B."/>
            <person name="Herman A."/>
            <person name="Abrahante J.E."/>
            <person name="Garbe J."/>
        </authorList>
    </citation>
    <scope>NUCLEOTIDE SEQUENCE</scope>
    <source>
        <strain evidence="1">Duluth1</strain>
        <tissue evidence="1">Whole animal</tissue>
    </source>
</reference>
<dbReference type="EMBL" id="JAIWYP010000011">
    <property type="protein sequence ID" value="KAH3739196.1"/>
    <property type="molecule type" value="Genomic_DNA"/>
</dbReference>